<dbReference type="CDD" id="cd00143">
    <property type="entry name" value="PP2Cc"/>
    <property type="match status" value="1"/>
</dbReference>
<evidence type="ECO:0000259" key="2">
    <source>
        <dbReference type="PROSITE" id="PS51746"/>
    </source>
</evidence>
<dbReference type="InterPro" id="IPR036457">
    <property type="entry name" value="PPM-type-like_dom_sf"/>
</dbReference>
<dbReference type="SUPFAM" id="SSF81606">
    <property type="entry name" value="PP2C-like"/>
    <property type="match status" value="1"/>
</dbReference>
<feature type="compositionally biased region" description="Polar residues" evidence="1">
    <location>
        <begin position="328"/>
        <end position="341"/>
    </location>
</feature>
<organism evidence="3 4">
    <name type="scientific">Mycetocola lacteus</name>
    <dbReference type="NCBI Taxonomy" id="76637"/>
    <lineage>
        <taxon>Bacteria</taxon>
        <taxon>Bacillati</taxon>
        <taxon>Actinomycetota</taxon>
        <taxon>Actinomycetes</taxon>
        <taxon>Micrococcales</taxon>
        <taxon>Microbacteriaceae</taxon>
        <taxon>Mycetocola</taxon>
    </lineage>
</organism>
<feature type="compositionally biased region" description="Low complexity" evidence="1">
    <location>
        <begin position="342"/>
        <end position="364"/>
    </location>
</feature>
<name>A0A3L7AT14_9MICO</name>
<feature type="region of interest" description="Disordered" evidence="1">
    <location>
        <begin position="327"/>
        <end position="364"/>
    </location>
</feature>
<dbReference type="PROSITE" id="PS51746">
    <property type="entry name" value="PPM_2"/>
    <property type="match status" value="1"/>
</dbReference>
<dbReference type="InterPro" id="IPR015655">
    <property type="entry name" value="PP2C"/>
</dbReference>
<evidence type="ECO:0000313" key="3">
    <source>
        <dbReference type="EMBL" id="RLP83264.1"/>
    </source>
</evidence>
<dbReference type="AlphaFoldDB" id="A0A3L7AT14"/>
<dbReference type="OrthoDB" id="9801841at2"/>
<dbReference type="Proteomes" id="UP000269438">
    <property type="component" value="Unassembled WGS sequence"/>
</dbReference>
<reference evidence="3 4" key="1">
    <citation type="submission" date="2018-10" db="EMBL/GenBank/DDBJ databases">
        <authorList>
            <person name="Li J."/>
        </authorList>
    </citation>
    <scope>NUCLEOTIDE SEQUENCE [LARGE SCALE GENOMIC DNA]</scope>
    <source>
        <strain evidence="3 4">JCM 11654</strain>
    </source>
</reference>
<evidence type="ECO:0000313" key="4">
    <source>
        <dbReference type="Proteomes" id="UP000269438"/>
    </source>
</evidence>
<protein>
    <submittedName>
        <fullName evidence="3">Serine/threonine-protein phosphatase</fullName>
    </submittedName>
</protein>
<accession>A0A3L7AT14</accession>
<feature type="domain" description="PPM-type phosphatase" evidence="2">
    <location>
        <begin position="84"/>
        <end position="317"/>
    </location>
</feature>
<evidence type="ECO:0000256" key="1">
    <source>
        <dbReference type="SAM" id="MobiDB-lite"/>
    </source>
</evidence>
<dbReference type="Gene3D" id="3.60.40.10">
    <property type="entry name" value="PPM-type phosphatase domain"/>
    <property type="match status" value="1"/>
</dbReference>
<comment type="caution">
    <text evidence="3">The sequence shown here is derived from an EMBL/GenBank/DDBJ whole genome shotgun (WGS) entry which is preliminary data.</text>
</comment>
<sequence length="364" mass="38266">MRPWGESVANSQQNRYLLTYPSPVQSRASGLNLDRLIERGNNTRCQCVAGCENNWPKGIHVSELDVHSGSYRVPRSEGADLIIRWASATDTGRKREVNQDALIARFPLFVVADGMGGHEAGEVASAAVVDHLGSLLDSGATVTRENLENSLRGAVHQMAEAVGPSELGTGTTITGVVYAGAGAAESQWSVLNIGDSRVYRLAEGRLDQITVDHSIVQELLSAGAISPAEAENHPHGNVITRAVGLNEDPIPDYVTVRTSPGARWVVCSDGLTKELTDYGIQHFLENSETPADALLAMFTAALGNGGRDNISAIVFDELLDDASVAAETPNTPASSSDVSTQAPADEATSAAAAANPAVTATVND</sequence>
<gene>
    <name evidence="3" type="ORF">D9V34_08545</name>
</gene>
<dbReference type="PANTHER" id="PTHR47992">
    <property type="entry name" value="PROTEIN PHOSPHATASE"/>
    <property type="match status" value="1"/>
</dbReference>
<dbReference type="SMART" id="SM00332">
    <property type="entry name" value="PP2Cc"/>
    <property type="match status" value="1"/>
</dbReference>
<dbReference type="Pfam" id="PF13672">
    <property type="entry name" value="PP2C_2"/>
    <property type="match status" value="1"/>
</dbReference>
<dbReference type="InterPro" id="IPR001932">
    <property type="entry name" value="PPM-type_phosphatase-like_dom"/>
</dbReference>
<dbReference type="SMART" id="SM00331">
    <property type="entry name" value="PP2C_SIG"/>
    <property type="match status" value="1"/>
</dbReference>
<dbReference type="GO" id="GO:0004722">
    <property type="term" value="F:protein serine/threonine phosphatase activity"/>
    <property type="evidence" value="ECO:0007669"/>
    <property type="project" value="InterPro"/>
</dbReference>
<proteinExistence type="predicted"/>
<dbReference type="EMBL" id="RCUY01000005">
    <property type="protein sequence ID" value="RLP83264.1"/>
    <property type="molecule type" value="Genomic_DNA"/>
</dbReference>
<keyword evidence="4" id="KW-1185">Reference proteome</keyword>